<protein>
    <submittedName>
        <fullName evidence="10">Ig-like domain-containing protein</fullName>
    </submittedName>
</protein>
<dbReference type="SUPFAM" id="SSF141523">
    <property type="entry name" value="L,D-transpeptidase catalytic domain-like"/>
    <property type="match status" value="1"/>
</dbReference>
<dbReference type="Pfam" id="PF17964">
    <property type="entry name" value="Big_10"/>
    <property type="match status" value="1"/>
</dbReference>
<name>A0ABP8JDN9_9ACTN</name>
<dbReference type="Gene3D" id="2.60.40.3780">
    <property type="match status" value="1"/>
</dbReference>
<dbReference type="PANTHER" id="PTHR30582:SF2">
    <property type="entry name" value="L,D-TRANSPEPTIDASE YCIB-RELATED"/>
    <property type="match status" value="1"/>
</dbReference>
<evidence type="ECO:0000256" key="7">
    <source>
        <dbReference type="PROSITE-ProRule" id="PRU01373"/>
    </source>
</evidence>
<dbReference type="PANTHER" id="PTHR30582">
    <property type="entry name" value="L,D-TRANSPEPTIDASE"/>
    <property type="match status" value="1"/>
</dbReference>
<keyword evidence="4 7" id="KW-0573">Peptidoglycan synthesis</keyword>
<evidence type="ECO:0000313" key="11">
    <source>
        <dbReference type="Proteomes" id="UP001500635"/>
    </source>
</evidence>
<dbReference type="InterPro" id="IPR041280">
    <property type="entry name" value="Big_10"/>
</dbReference>
<keyword evidence="5" id="KW-0012">Acyltransferase</keyword>
<evidence type="ECO:0000256" key="3">
    <source>
        <dbReference type="ARBA" id="ARBA00022960"/>
    </source>
</evidence>
<dbReference type="InterPro" id="IPR050979">
    <property type="entry name" value="LD-transpeptidase"/>
</dbReference>
<proteinExistence type="predicted"/>
<sequence length="410" mass="43494">MGLKKMIQGRLMSRRLAALVAIVATGASLGACTIGSKDALPLPAAGAAITDSTPFTDLLRPQVTSSVHNGSTSVQPGVPIQVSVTGGALTTVTLKNADGETVAGRASADGRSWQSTEPLGYTKQYTLHVEADGIGGVNIANQRFTTESPTDLTQAYFTTPNNTVVGVGQTVGIQFDEPIPDRLAAQKAITVTTNPQVDGAFYWISPTEVRWRPENYFTPGTKVDVSVNTYGVDLGGGLMGQQNVTDHFTIGDELIAKVSDKDKIIRVYRSGKLIKTMPTSMGEPANPTPSGIYMLGDHDPSIIMDSSTFGVPANSPGGYRTLVYDATQMAYNGIYVHSAPWSLDEQGNTDVSHGCLNVSPDNALWFLNNTKRGDLVIVSDTIGPKMDGADGLGDWNIPWAVWKAGNAKQS</sequence>
<dbReference type="Proteomes" id="UP001500635">
    <property type="component" value="Unassembled WGS sequence"/>
</dbReference>
<evidence type="ECO:0000256" key="1">
    <source>
        <dbReference type="ARBA" id="ARBA00004752"/>
    </source>
</evidence>
<keyword evidence="2" id="KW-0808">Transferase</keyword>
<keyword evidence="11" id="KW-1185">Reference proteome</keyword>
<feature type="active site" description="Nucleophile" evidence="7">
    <location>
        <position position="355"/>
    </location>
</feature>
<evidence type="ECO:0000256" key="6">
    <source>
        <dbReference type="ARBA" id="ARBA00023316"/>
    </source>
</evidence>
<dbReference type="InterPro" id="IPR005490">
    <property type="entry name" value="LD_TPept_cat_dom"/>
</dbReference>
<dbReference type="Gene3D" id="2.40.440.10">
    <property type="entry name" value="L,D-transpeptidase catalytic domain-like"/>
    <property type="match status" value="1"/>
</dbReference>
<dbReference type="InterPro" id="IPR038063">
    <property type="entry name" value="Transpep_catalytic_dom"/>
</dbReference>
<keyword evidence="6 7" id="KW-0961">Cell wall biogenesis/degradation</keyword>
<evidence type="ECO:0000313" key="10">
    <source>
        <dbReference type="EMBL" id="GAA4389177.1"/>
    </source>
</evidence>
<comment type="pathway">
    <text evidence="1 7">Cell wall biogenesis; peptidoglycan biosynthesis.</text>
</comment>
<dbReference type="CDD" id="cd13432">
    <property type="entry name" value="LDT_IgD_like_2"/>
    <property type="match status" value="1"/>
</dbReference>
<dbReference type="EMBL" id="BAABFR010000018">
    <property type="protein sequence ID" value="GAA4389177.1"/>
    <property type="molecule type" value="Genomic_DNA"/>
</dbReference>
<feature type="signal peptide" evidence="8">
    <location>
        <begin position="1"/>
        <end position="30"/>
    </location>
</feature>
<keyword evidence="8" id="KW-0732">Signal</keyword>
<evidence type="ECO:0000256" key="5">
    <source>
        <dbReference type="ARBA" id="ARBA00023315"/>
    </source>
</evidence>
<evidence type="ECO:0000256" key="4">
    <source>
        <dbReference type="ARBA" id="ARBA00022984"/>
    </source>
</evidence>
<dbReference type="Gene3D" id="2.60.40.3710">
    <property type="match status" value="1"/>
</dbReference>
<organism evidence="10 11">
    <name type="scientific">Tsukamurella soli</name>
    <dbReference type="NCBI Taxonomy" id="644556"/>
    <lineage>
        <taxon>Bacteria</taxon>
        <taxon>Bacillati</taxon>
        <taxon>Actinomycetota</taxon>
        <taxon>Actinomycetes</taxon>
        <taxon>Mycobacteriales</taxon>
        <taxon>Tsukamurellaceae</taxon>
        <taxon>Tsukamurella</taxon>
    </lineage>
</organism>
<dbReference type="PROSITE" id="PS52029">
    <property type="entry name" value="LD_TPASE"/>
    <property type="match status" value="1"/>
</dbReference>
<gene>
    <name evidence="10" type="ORF">GCM10023147_15560</name>
</gene>
<feature type="chain" id="PRO_5047441889" evidence="8">
    <location>
        <begin position="31"/>
        <end position="410"/>
    </location>
</feature>
<feature type="domain" description="L,D-TPase catalytic" evidence="9">
    <location>
        <begin position="254"/>
        <end position="379"/>
    </location>
</feature>
<comment type="caution">
    <text evidence="10">The sequence shown here is derived from an EMBL/GenBank/DDBJ whole genome shotgun (WGS) entry which is preliminary data.</text>
</comment>
<dbReference type="PROSITE" id="PS51257">
    <property type="entry name" value="PROKAR_LIPOPROTEIN"/>
    <property type="match status" value="1"/>
</dbReference>
<reference evidence="11" key="1">
    <citation type="journal article" date="2019" name="Int. J. Syst. Evol. Microbiol.">
        <title>The Global Catalogue of Microorganisms (GCM) 10K type strain sequencing project: providing services to taxonomists for standard genome sequencing and annotation.</title>
        <authorList>
            <consortium name="The Broad Institute Genomics Platform"/>
            <consortium name="The Broad Institute Genome Sequencing Center for Infectious Disease"/>
            <person name="Wu L."/>
            <person name="Ma J."/>
        </authorList>
    </citation>
    <scope>NUCLEOTIDE SEQUENCE [LARGE SCALE GENOMIC DNA]</scope>
    <source>
        <strain evidence="11">JCM 17688</strain>
    </source>
</reference>
<evidence type="ECO:0000256" key="8">
    <source>
        <dbReference type="SAM" id="SignalP"/>
    </source>
</evidence>
<accession>A0ABP8JDN9</accession>
<evidence type="ECO:0000256" key="2">
    <source>
        <dbReference type="ARBA" id="ARBA00022679"/>
    </source>
</evidence>
<evidence type="ECO:0000259" key="9">
    <source>
        <dbReference type="PROSITE" id="PS52029"/>
    </source>
</evidence>
<feature type="active site" description="Proton donor/acceptor" evidence="7">
    <location>
        <position position="337"/>
    </location>
</feature>
<dbReference type="CDD" id="cd16913">
    <property type="entry name" value="YkuD_like"/>
    <property type="match status" value="1"/>
</dbReference>
<dbReference type="Pfam" id="PF03734">
    <property type="entry name" value="YkuD"/>
    <property type="match status" value="1"/>
</dbReference>
<keyword evidence="3 7" id="KW-0133">Cell shape</keyword>